<evidence type="ECO:0000256" key="1">
    <source>
        <dbReference type="SAM" id="SignalP"/>
    </source>
</evidence>
<evidence type="ECO:0000259" key="2">
    <source>
        <dbReference type="Pfam" id="PF18013"/>
    </source>
</evidence>
<keyword evidence="4" id="KW-1185">Reference proteome</keyword>
<sequence>MGEGKTLPLLGGLAFLLLPLLLVITLLCTALAAGSSHADPCSSTDSLVGSNNQQRAFNYFASNGYSKEQAAGIVGNLIHESSVEPMLKEGSLSGTRTSASEVDRPGSVDDWAGGWGIVQWTPASKVITASRRLGIKDEQIESLDYQLGFLKQQLDGDGPVPEGRAGQELKATRSPEDAAFAFGRWYERFQGSENPDHERYAQRRTAARQVFTTFADVVLPVAVPVAAKSGATPGATPGAAAGAGAGAGAGAAGLGGCGAGDGDVVRTALSLAWDTSGHGKFQGDAKPEYQVAMPKFNGATAIDPHSDCGVFVATVMVMSGVDKGYVRRVASSQREYVRSSPKYQTFENLDNVSQVQPGDIFVHDGHTFIYTGNYQGGDGKTYNAASASLHGHVPEATTVYFSDARGHYTVARIKK</sequence>
<accession>A0ABN2FB28</accession>
<dbReference type="RefSeq" id="WP_344111783.1">
    <property type="nucleotide sequence ID" value="NZ_BAAANE010000004.1"/>
</dbReference>
<feature type="chain" id="PRO_5046725947" description="Phage tail lysozyme domain-containing protein" evidence="1">
    <location>
        <begin position="39"/>
        <end position="415"/>
    </location>
</feature>
<dbReference type="InterPro" id="IPR041219">
    <property type="entry name" value="Phage_lysozyme2"/>
</dbReference>
<organism evidence="3 4">
    <name type="scientific">Kribbella alba</name>
    <dbReference type="NCBI Taxonomy" id="190197"/>
    <lineage>
        <taxon>Bacteria</taxon>
        <taxon>Bacillati</taxon>
        <taxon>Actinomycetota</taxon>
        <taxon>Actinomycetes</taxon>
        <taxon>Propionibacteriales</taxon>
        <taxon>Kribbellaceae</taxon>
        <taxon>Kribbella</taxon>
    </lineage>
</organism>
<dbReference type="Proteomes" id="UP001501319">
    <property type="component" value="Unassembled WGS sequence"/>
</dbReference>
<dbReference type="Gene3D" id="1.10.530.10">
    <property type="match status" value="1"/>
</dbReference>
<keyword evidence="1" id="KW-0732">Signal</keyword>
<dbReference type="Pfam" id="PF18013">
    <property type="entry name" value="Phage_lysozyme2"/>
    <property type="match status" value="1"/>
</dbReference>
<feature type="domain" description="Phage tail lysozyme" evidence="2">
    <location>
        <begin position="51"/>
        <end position="214"/>
    </location>
</feature>
<protein>
    <recommendedName>
        <fullName evidence="2">Phage tail lysozyme domain-containing protein</fullName>
    </recommendedName>
</protein>
<reference evidence="3 4" key="1">
    <citation type="journal article" date="2019" name="Int. J. Syst. Evol. Microbiol.">
        <title>The Global Catalogue of Microorganisms (GCM) 10K type strain sequencing project: providing services to taxonomists for standard genome sequencing and annotation.</title>
        <authorList>
            <consortium name="The Broad Institute Genomics Platform"/>
            <consortium name="The Broad Institute Genome Sequencing Center for Infectious Disease"/>
            <person name="Wu L."/>
            <person name="Ma J."/>
        </authorList>
    </citation>
    <scope>NUCLEOTIDE SEQUENCE [LARGE SCALE GENOMIC DNA]</scope>
    <source>
        <strain evidence="3 4">JCM 14306</strain>
    </source>
</reference>
<feature type="signal peptide" evidence="1">
    <location>
        <begin position="1"/>
        <end position="38"/>
    </location>
</feature>
<evidence type="ECO:0000313" key="4">
    <source>
        <dbReference type="Proteomes" id="UP001501319"/>
    </source>
</evidence>
<gene>
    <name evidence="3" type="ORF">GCM10009744_28910</name>
</gene>
<proteinExistence type="predicted"/>
<name>A0ABN2FB28_9ACTN</name>
<dbReference type="EMBL" id="BAAANE010000004">
    <property type="protein sequence ID" value="GAA1637822.1"/>
    <property type="molecule type" value="Genomic_DNA"/>
</dbReference>
<comment type="caution">
    <text evidence="3">The sequence shown here is derived from an EMBL/GenBank/DDBJ whole genome shotgun (WGS) entry which is preliminary data.</text>
</comment>
<evidence type="ECO:0000313" key="3">
    <source>
        <dbReference type="EMBL" id="GAA1637822.1"/>
    </source>
</evidence>